<feature type="region of interest" description="Disordered" evidence="1">
    <location>
        <begin position="442"/>
        <end position="466"/>
    </location>
</feature>
<gene>
    <name evidence="3" type="ORF">B0J12DRAFT_649244</name>
</gene>
<dbReference type="Pfam" id="PF11915">
    <property type="entry name" value="DUF3433"/>
    <property type="match status" value="2"/>
</dbReference>
<dbReference type="EMBL" id="JAGTJR010000005">
    <property type="protein sequence ID" value="KAH7060531.1"/>
    <property type="molecule type" value="Genomic_DNA"/>
</dbReference>
<organism evidence="3 4">
    <name type="scientific">Macrophomina phaseolina</name>
    <dbReference type="NCBI Taxonomy" id="35725"/>
    <lineage>
        <taxon>Eukaryota</taxon>
        <taxon>Fungi</taxon>
        <taxon>Dikarya</taxon>
        <taxon>Ascomycota</taxon>
        <taxon>Pezizomycotina</taxon>
        <taxon>Dothideomycetes</taxon>
        <taxon>Dothideomycetes incertae sedis</taxon>
        <taxon>Botryosphaeriales</taxon>
        <taxon>Botryosphaeriaceae</taxon>
        <taxon>Macrophomina</taxon>
    </lineage>
</organism>
<feature type="region of interest" description="Disordered" evidence="1">
    <location>
        <begin position="1420"/>
        <end position="1451"/>
    </location>
</feature>
<dbReference type="InterPro" id="IPR021840">
    <property type="entry name" value="DUF3433"/>
</dbReference>
<reference evidence="3 4" key="1">
    <citation type="journal article" date="2021" name="Nat. Commun.">
        <title>Genetic determinants of endophytism in the Arabidopsis root mycobiome.</title>
        <authorList>
            <person name="Mesny F."/>
            <person name="Miyauchi S."/>
            <person name="Thiergart T."/>
            <person name="Pickel B."/>
            <person name="Atanasova L."/>
            <person name="Karlsson M."/>
            <person name="Huettel B."/>
            <person name="Barry K.W."/>
            <person name="Haridas S."/>
            <person name="Chen C."/>
            <person name="Bauer D."/>
            <person name="Andreopoulos W."/>
            <person name="Pangilinan J."/>
            <person name="LaButti K."/>
            <person name="Riley R."/>
            <person name="Lipzen A."/>
            <person name="Clum A."/>
            <person name="Drula E."/>
            <person name="Henrissat B."/>
            <person name="Kohler A."/>
            <person name="Grigoriev I.V."/>
            <person name="Martin F.M."/>
            <person name="Hacquard S."/>
        </authorList>
    </citation>
    <scope>NUCLEOTIDE SEQUENCE [LARGE SCALE GENOMIC DNA]</scope>
    <source>
        <strain evidence="3 4">MPI-SDFR-AT-0080</strain>
    </source>
</reference>
<feature type="region of interest" description="Disordered" evidence="1">
    <location>
        <begin position="498"/>
        <end position="517"/>
    </location>
</feature>
<protein>
    <submittedName>
        <fullName evidence="3">Uncharacterized protein</fullName>
    </submittedName>
</protein>
<feature type="transmembrane region" description="Helical" evidence="2">
    <location>
        <begin position="203"/>
        <end position="226"/>
    </location>
</feature>
<feature type="transmembrane region" description="Helical" evidence="2">
    <location>
        <begin position="716"/>
        <end position="736"/>
    </location>
</feature>
<evidence type="ECO:0000313" key="3">
    <source>
        <dbReference type="EMBL" id="KAH7060531.1"/>
    </source>
</evidence>
<feature type="transmembrane region" description="Helical" evidence="2">
    <location>
        <begin position="885"/>
        <end position="906"/>
    </location>
</feature>
<evidence type="ECO:0000313" key="4">
    <source>
        <dbReference type="Proteomes" id="UP000774617"/>
    </source>
</evidence>
<name>A0ABQ8GP56_9PEZI</name>
<feature type="transmembrane region" description="Helical" evidence="2">
    <location>
        <begin position="99"/>
        <end position="119"/>
    </location>
</feature>
<dbReference type="PANTHER" id="PTHR37544">
    <property type="entry name" value="SPRAY-RELATED"/>
    <property type="match status" value="1"/>
</dbReference>
<feature type="compositionally biased region" description="Low complexity" evidence="1">
    <location>
        <begin position="442"/>
        <end position="455"/>
    </location>
</feature>
<accession>A0ABQ8GP56</accession>
<feature type="transmembrane region" description="Helical" evidence="2">
    <location>
        <begin position="840"/>
        <end position="865"/>
    </location>
</feature>
<dbReference type="Proteomes" id="UP000774617">
    <property type="component" value="Unassembled WGS sequence"/>
</dbReference>
<comment type="caution">
    <text evidence="3">The sequence shown here is derived from an EMBL/GenBank/DDBJ whole genome shotgun (WGS) entry which is preliminary data.</text>
</comment>
<feature type="region of interest" description="Disordered" evidence="1">
    <location>
        <begin position="1"/>
        <end position="47"/>
    </location>
</feature>
<evidence type="ECO:0000256" key="1">
    <source>
        <dbReference type="SAM" id="MobiDB-lite"/>
    </source>
</evidence>
<keyword evidence="2" id="KW-0812">Transmembrane</keyword>
<sequence length="1451" mass="156119">MRLPGFWKRRRSAASDVEEELAASNFEPPDAFQNNADNDDSGAANGSSGYGLRPEAMMTDSASSHNAYPPQGNLPSARTSTSIDGITYRLWSPFFLRKIFLFALIVLFMVIGITLGVLFSQSSRHNGLSTAKESYYYLWTYGPTAVFTSIAALWAQVEYRSKQLMPWNALQRAPQRCETSLLLDYVDPMNIVSLFTSLRRSHIFVTVAIAGALIVQLMVVLSSGLFQAISVTVTTDDATLMAMEAFTGDYNDTITSRPASVIFGNLLYNLSYPLGTTQDYAYPLFDSSHSSVESLAAVVDVFSADLDCSTAKVDQTTQGFFGGLTDNPLIDDDGFTVTTDGDARNVWLAATDESNCTGLVAKVRNGHTWAYNGSFCQEQPDGADRNRLVFVSGSWNSDHTRTFTVDDLTTSTAGLIPGSLLAGWPSMTTSALLSTAVFSTVSTSPSKSGSGSTSGNDIQLDDPTVGSNDVFTQTASRTGPTYSNDVFIQTAARTASSSLTSATGSSGNDIQLDDPPSDLTIGIMDKRAYESPSSTAGGSSGTPTFYVLPTTSYIPSVAFICKPRYSIRKANVTLSKTASDADINTNTASSSSGLAFANMTLLEGDDAEERQLDGFTAWRIMSPVFMAMELSDAELMNGGLLSFINSMAPEAPAGGNEQDRLIQGLRQTFRSISAQVASTYLTDNLTTQNSTDGAQNRTLSGSTVAHETRLAMQAPAFWVTEVALLIAVFGTSYLMLSSPDMRLSRDPGTIGGLATVLARSRRLMQLLSGTGSLPLKRIQEEILGPDREFGAGILRPSRASAAQWEFVIEVENENESQARASQELQRRGTFNEQPNWYRPFAVSFLGNLLIASVPLALIVALEVLYQYSERHDGLADVDDDNLYAHYAWTFIPTLTMVGVGQLFGMLDFATKVFAPYSALRHSSGASASTSIMASYLDKLGVHALFAALARKQWAVAAATVATVLSPFLTIVTSGLLNAEAAPANYTVQITQLDAFTGNQSQYGDGIVAANLVLANNLTYPQWTYDTIAIPRFELAAEQASASLATLARNATTLRATVPAVRGVANCTVATAPFAAFQNCSAQWLKLYFATVGDAFNPRSTANFAGDGYFGWWEEPWYDGDSSSNSTRPPGCPPIISTFGRVVAGKVAQATHLACSPYVETVRANVSLALPAYRIIVDDDNRPAAPPVIGAGDFFSDEFWAFSAAGKGGYKLTNPNPRNDTSEDLAALYGLVVWGTDGVPKAELVGGRQAEERLLRRVERVYAQILAQILHKEREWVGNATSASASAVKRDDGGLTGTILYNGRTRLKQSPVSTRILEGLLAAMFACAALTFALLDTRKVLPKNPCSIAAVASLLAGSSLLANIPEGAEWMSDKQLREKGVFEGMVFSLGWWSDEEYGVSDGDGASDGNGADRRFGIDIGTAMSEKGDASETGSGSEEKKRWRPTWWRKIRP</sequence>
<proteinExistence type="predicted"/>
<keyword evidence="2" id="KW-1133">Transmembrane helix</keyword>
<dbReference type="PANTHER" id="PTHR37544:SF1">
    <property type="entry name" value="PHOSPHORIBOSYLAMINOIMIDAZOLE-SUCCINOCARBOXAMIDE SYNTHASE"/>
    <property type="match status" value="1"/>
</dbReference>
<feature type="compositionally biased region" description="Basic residues" evidence="1">
    <location>
        <begin position="1440"/>
        <end position="1451"/>
    </location>
</feature>
<keyword evidence="4" id="KW-1185">Reference proteome</keyword>
<feature type="transmembrane region" description="Helical" evidence="2">
    <location>
        <begin position="134"/>
        <end position="155"/>
    </location>
</feature>
<evidence type="ECO:0000256" key="2">
    <source>
        <dbReference type="SAM" id="Phobius"/>
    </source>
</evidence>
<keyword evidence="2" id="KW-0472">Membrane</keyword>